<sequence length="310" mass="35109">MYSIERIEELLANSEDTLLKYENLLKSNPNSLFNKGMVKNTREQITELRSNLAFEKQKREKEIIDIRLKGKVAKVGKLPLDLLGEFAKSLSDCIIESSRKYQYGNKSGTKILTSIKETVDLRFDRLVPGSTHILVTGNSSPDLFGNSMIENALVNTFELLNVNNDSELMDKSEKYGAVGIKKLNRILNLSITNHLEFDLEWSSPNSKVYRWEGSSDKIKQLNNSISKIETITPEEIEISGTLVMQSIKGQLEIEDNDGKSVKVSFPMSFLEKIKEFQIGENFSAVIIKNTLKNSITKEEKASFELKEINS</sequence>
<evidence type="ECO:0000256" key="1">
    <source>
        <dbReference type="SAM" id="Coils"/>
    </source>
</evidence>
<comment type="caution">
    <text evidence="2">The sequence shown here is derived from an EMBL/GenBank/DDBJ whole genome shotgun (WGS) entry which is preliminary data.</text>
</comment>
<protein>
    <submittedName>
        <fullName evidence="2">Uncharacterized protein</fullName>
    </submittedName>
</protein>
<dbReference type="EMBL" id="QCZH01000021">
    <property type="protein sequence ID" value="PWA07549.1"/>
    <property type="molecule type" value="Genomic_DNA"/>
</dbReference>
<evidence type="ECO:0000313" key="3">
    <source>
        <dbReference type="Proteomes" id="UP000245618"/>
    </source>
</evidence>
<accession>A0A2U1JRG7</accession>
<keyword evidence="1" id="KW-0175">Coiled coil</keyword>
<evidence type="ECO:0000313" key="2">
    <source>
        <dbReference type="EMBL" id="PWA07549.1"/>
    </source>
</evidence>
<proteinExistence type="predicted"/>
<dbReference type="OrthoDB" id="933794at2"/>
<feature type="coiled-coil region" evidence="1">
    <location>
        <begin position="4"/>
        <end position="58"/>
    </location>
</feature>
<gene>
    <name evidence="2" type="ORF">DB891_14450</name>
</gene>
<reference evidence="2 3" key="1">
    <citation type="submission" date="2018-04" db="EMBL/GenBank/DDBJ databases">
        <title>Flavobacterium sp. nov., isolated from glacier ice.</title>
        <authorList>
            <person name="Liu Q."/>
            <person name="Xin Y.-H."/>
        </authorList>
    </citation>
    <scope>NUCLEOTIDE SEQUENCE [LARGE SCALE GENOMIC DNA]</scope>
    <source>
        <strain evidence="2 3">LB2P30</strain>
    </source>
</reference>
<dbReference type="Proteomes" id="UP000245618">
    <property type="component" value="Unassembled WGS sequence"/>
</dbReference>
<dbReference type="RefSeq" id="WP_116764291.1">
    <property type="nucleotide sequence ID" value="NZ_QCZH01000021.1"/>
</dbReference>
<name>A0A2U1JRG7_9FLAO</name>
<dbReference type="AlphaFoldDB" id="A0A2U1JRG7"/>
<keyword evidence="3" id="KW-1185">Reference proteome</keyword>
<organism evidence="2 3">
    <name type="scientific">Flavobacterium laiguense</name>
    <dbReference type="NCBI Taxonomy" id="2169409"/>
    <lineage>
        <taxon>Bacteria</taxon>
        <taxon>Pseudomonadati</taxon>
        <taxon>Bacteroidota</taxon>
        <taxon>Flavobacteriia</taxon>
        <taxon>Flavobacteriales</taxon>
        <taxon>Flavobacteriaceae</taxon>
        <taxon>Flavobacterium</taxon>
    </lineage>
</organism>